<evidence type="ECO:0000256" key="8">
    <source>
        <dbReference type="ARBA" id="ARBA00040243"/>
    </source>
</evidence>
<evidence type="ECO:0000256" key="2">
    <source>
        <dbReference type="ARBA" id="ARBA00004275"/>
    </source>
</evidence>
<dbReference type="InterPro" id="IPR036291">
    <property type="entry name" value="NAD(P)-bd_dom_sf"/>
</dbReference>
<dbReference type="OrthoDB" id="5327538at2759"/>
<comment type="similarity">
    <text evidence="3">Belongs to the short-chain dehydrogenases/reductases (SDR) family.</text>
</comment>
<dbReference type="GO" id="GO:0016491">
    <property type="term" value="F:oxidoreductase activity"/>
    <property type="evidence" value="ECO:0007669"/>
    <property type="project" value="UniProtKB-KW"/>
</dbReference>
<dbReference type="InterPro" id="IPR002347">
    <property type="entry name" value="SDR_fam"/>
</dbReference>
<dbReference type="GO" id="GO:0005739">
    <property type="term" value="C:mitochondrion"/>
    <property type="evidence" value="ECO:0007669"/>
    <property type="project" value="UniProtKB-SubCell"/>
</dbReference>
<evidence type="ECO:0000256" key="7">
    <source>
        <dbReference type="ARBA" id="ARBA00023140"/>
    </source>
</evidence>
<dbReference type="SUPFAM" id="SSF51735">
    <property type="entry name" value="NAD(P)-binding Rossmann-fold domains"/>
    <property type="match status" value="1"/>
</dbReference>
<evidence type="ECO:0000256" key="1">
    <source>
        <dbReference type="ARBA" id="ARBA00004173"/>
    </source>
</evidence>
<proteinExistence type="inferred from homology"/>
<dbReference type="InterPro" id="IPR051935">
    <property type="entry name" value="HSDL2"/>
</dbReference>
<dbReference type="Pfam" id="PF00106">
    <property type="entry name" value="adh_short"/>
    <property type="match status" value="1"/>
</dbReference>
<dbReference type="Gene3D" id="3.40.50.720">
    <property type="entry name" value="NAD(P)-binding Rossmann-like Domain"/>
    <property type="match status" value="1"/>
</dbReference>
<gene>
    <name evidence="9" type="ORF">BC936DRAFT_147972</name>
</gene>
<organism evidence="9 10">
    <name type="scientific">Jimgerdemannia flammicorona</name>
    <dbReference type="NCBI Taxonomy" id="994334"/>
    <lineage>
        <taxon>Eukaryota</taxon>
        <taxon>Fungi</taxon>
        <taxon>Fungi incertae sedis</taxon>
        <taxon>Mucoromycota</taxon>
        <taxon>Mucoromycotina</taxon>
        <taxon>Endogonomycetes</taxon>
        <taxon>Endogonales</taxon>
        <taxon>Endogonaceae</taxon>
        <taxon>Jimgerdemannia</taxon>
    </lineage>
</organism>
<evidence type="ECO:0000256" key="6">
    <source>
        <dbReference type="ARBA" id="ARBA00023128"/>
    </source>
</evidence>
<dbReference type="PANTHER" id="PTHR42808">
    <property type="entry name" value="HYDROXYSTEROID DEHYDROGENASE-LIKE PROTEIN 2"/>
    <property type="match status" value="1"/>
</dbReference>
<evidence type="ECO:0000256" key="5">
    <source>
        <dbReference type="ARBA" id="ARBA00023002"/>
    </source>
</evidence>
<evidence type="ECO:0000313" key="9">
    <source>
        <dbReference type="EMBL" id="RUP45596.1"/>
    </source>
</evidence>
<dbReference type="FunFam" id="3.40.50.720:FF:000301">
    <property type="entry name" value="Hydroxysteroid dehydrogenase like 2"/>
    <property type="match status" value="1"/>
</dbReference>
<dbReference type="PANTHER" id="PTHR42808:SF3">
    <property type="entry name" value="HYDROXYSTEROID DEHYDROGENASE-LIKE PROTEIN 2"/>
    <property type="match status" value="1"/>
</dbReference>
<sequence length="328" mass="35523">MSLKGKTLFITGASRGIGLAIGLRAARDGANICIAAKTAEPHPKNSLCAHTFRSTVLVNSTHRPTFPQLPGTIYTAAKEIDEAGGQALPVVCDVRKEEQVIAAIEQCVARFGGLDIVINNASAISLTNTRDTPLKIYDLMNQVNGRGTWLVSKHAIPHLIKSRNNPHILNISPPLSMREEWFKDHVAYTISKFNMSLCVLGTAGELRPHGVAVNALWPLSLVDTAAVVNMLGGKELASTGRTPDIMADAAHGILTKDSKTFTGNFLIDELFLREEGATDMDKYSATPGATTIGADFFIEKEIFDKVDRLREQAQKRGLPGNKARVARI</sequence>
<keyword evidence="10" id="KW-1185">Reference proteome</keyword>
<dbReference type="PRINTS" id="PR00081">
    <property type="entry name" value="GDHRDH"/>
</dbReference>
<evidence type="ECO:0000256" key="4">
    <source>
        <dbReference type="ARBA" id="ARBA00022857"/>
    </source>
</evidence>
<dbReference type="GO" id="GO:0005777">
    <property type="term" value="C:peroxisome"/>
    <property type="evidence" value="ECO:0007669"/>
    <property type="project" value="UniProtKB-SubCell"/>
</dbReference>
<name>A0A433D427_9FUNG</name>
<dbReference type="EMBL" id="RBNI01007036">
    <property type="protein sequence ID" value="RUP45596.1"/>
    <property type="molecule type" value="Genomic_DNA"/>
</dbReference>
<evidence type="ECO:0000256" key="3">
    <source>
        <dbReference type="ARBA" id="ARBA00006484"/>
    </source>
</evidence>
<reference evidence="9 10" key="1">
    <citation type="journal article" date="2018" name="New Phytol.">
        <title>Phylogenomics of Endogonaceae and evolution of mycorrhizas within Mucoromycota.</title>
        <authorList>
            <person name="Chang Y."/>
            <person name="Desiro A."/>
            <person name="Na H."/>
            <person name="Sandor L."/>
            <person name="Lipzen A."/>
            <person name="Clum A."/>
            <person name="Barry K."/>
            <person name="Grigoriev I.V."/>
            <person name="Martin F.M."/>
            <person name="Stajich J.E."/>
            <person name="Smith M.E."/>
            <person name="Bonito G."/>
            <person name="Spatafora J.W."/>
        </authorList>
    </citation>
    <scope>NUCLEOTIDE SEQUENCE [LARGE SCALE GENOMIC DNA]</scope>
    <source>
        <strain evidence="9 10">GMNB39</strain>
    </source>
</reference>
<keyword evidence="4" id="KW-0521">NADP</keyword>
<protein>
    <recommendedName>
        <fullName evidence="8">Hydroxysteroid dehydrogenase-like protein 2</fullName>
    </recommendedName>
</protein>
<dbReference type="Proteomes" id="UP000268093">
    <property type="component" value="Unassembled WGS sequence"/>
</dbReference>
<accession>A0A433D427</accession>
<dbReference type="AlphaFoldDB" id="A0A433D427"/>
<keyword evidence="5" id="KW-0560">Oxidoreductase</keyword>
<evidence type="ECO:0000313" key="10">
    <source>
        <dbReference type="Proteomes" id="UP000268093"/>
    </source>
</evidence>
<comment type="subcellular location">
    <subcellularLocation>
        <location evidence="1">Mitochondrion</location>
    </subcellularLocation>
    <subcellularLocation>
        <location evidence="2">Peroxisome</location>
    </subcellularLocation>
</comment>
<keyword evidence="6" id="KW-0496">Mitochondrion</keyword>
<keyword evidence="7" id="KW-0576">Peroxisome</keyword>
<comment type="caution">
    <text evidence="9">The sequence shown here is derived from an EMBL/GenBank/DDBJ whole genome shotgun (WGS) entry which is preliminary data.</text>
</comment>
<dbReference type="NCBIfam" id="NF006133">
    <property type="entry name" value="PRK08278.1"/>
    <property type="match status" value="1"/>
</dbReference>